<comment type="caution">
    <text evidence="1">The sequence shown here is derived from an EMBL/GenBank/DDBJ whole genome shotgun (WGS) entry which is preliminary data.</text>
</comment>
<organism evidence="1 2">
    <name type="scientific">Parageobacillus galactosidasius</name>
    <dbReference type="NCBI Taxonomy" id="883812"/>
    <lineage>
        <taxon>Bacteria</taxon>
        <taxon>Bacillati</taxon>
        <taxon>Bacillota</taxon>
        <taxon>Bacilli</taxon>
        <taxon>Bacillales</taxon>
        <taxon>Anoxybacillaceae</taxon>
        <taxon>Parageobacillus</taxon>
    </lineage>
</organism>
<name>A0A226QRT9_9BACL</name>
<evidence type="ECO:0000313" key="2">
    <source>
        <dbReference type="Proteomes" id="UP000198394"/>
    </source>
</evidence>
<gene>
    <name evidence="1" type="ORF">B9L23_07725</name>
</gene>
<dbReference type="EMBL" id="NDYL01000001">
    <property type="protein sequence ID" value="OXB94744.1"/>
    <property type="molecule type" value="Genomic_DNA"/>
</dbReference>
<sequence>MLIKRTSAEIINEAMDKIAENTPITNFHAGAIARAIVEAMGPEYESLYDFAIDVYKNGTLRHAKDEYLDLIGELFNYPRRTDRVFDKEKNEFVEVLIDNETYRYELSQRVHTIVSSNEEALRLACLTIPGVQNIIGKEYTHGTGSFSFIVVTQYGFDAEEVRAEVEAAVMKTKAFGIRPNVMLPVTVPIEMKLQLLFHESVSDIDREQIRFQVKSELYNYFGNFGLGKAFIYNDFVRQVMNVDSKIVDFEVLQLYLNHEPVLLTNHTILEEERIQPELIEVV</sequence>
<dbReference type="AlphaFoldDB" id="A0A226QRT9"/>
<proteinExistence type="predicted"/>
<evidence type="ECO:0000313" key="1">
    <source>
        <dbReference type="EMBL" id="OXB94744.1"/>
    </source>
</evidence>
<accession>A0A226QRT9</accession>
<dbReference type="RefSeq" id="WP_089097197.1">
    <property type="nucleotide sequence ID" value="NZ_NDYL01000001.1"/>
</dbReference>
<evidence type="ECO:0008006" key="3">
    <source>
        <dbReference type="Google" id="ProtNLM"/>
    </source>
</evidence>
<dbReference type="Proteomes" id="UP000198394">
    <property type="component" value="Unassembled WGS sequence"/>
</dbReference>
<keyword evidence="2" id="KW-1185">Reference proteome</keyword>
<protein>
    <recommendedName>
        <fullName evidence="3">Baseplate protein J-like domain-containing protein</fullName>
    </recommendedName>
</protein>
<reference evidence="1 2" key="1">
    <citation type="submission" date="2017-04" db="EMBL/GenBank/DDBJ databases">
        <title>The genome sequence of Parageobacillus galactosidasius DSM 18751.</title>
        <authorList>
            <person name="Ramaloko W.T."/>
            <person name="Koen N."/>
            <person name="Polliack S."/>
            <person name="Aliyu H."/>
            <person name="Lebre P."/>
            <person name="Mohr T."/>
            <person name="Oswald F."/>
            <person name="Zwick M."/>
            <person name="Neumann A."/>
            <person name="Syldatk C."/>
            <person name="Cowan D."/>
            <person name="De Maayer P."/>
        </authorList>
    </citation>
    <scope>NUCLEOTIDE SEQUENCE [LARGE SCALE GENOMIC DNA]</scope>
    <source>
        <strain evidence="1 2">DSM 18751</strain>
    </source>
</reference>